<evidence type="ECO:0000313" key="2">
    <source>
        <dbReference type="Proteomes" id="UP000886886"/>
    </source>
</evidence>
<dbReference type="EMBL" id="DVFT01000023">
    <property type="protein sequence ID" value="HIQ95255.1"/>
    <property type="molecule type" value="Genomic_DNA"/>
</dbReference>
<gene>
    <name evidence="1" type="ORF">IAB26_01705</name>
</gene>
<reference evidence="1" key="2">
    <citation type="journal article" date="2021" name="PeerJ">
        <title>Extensive microbial diversity within the chicken gut microbiome revealed by metagenomics and culture.</title>
        <authorList>
            <person name="Gilroy R."/>
            <person name="Ravi A."/>
            <person name="Getino M."/>
            <person name="Pursley I."/>
            <person name="Horton D.L."/>
            <person name="Alikhan N.F."/>
            <person name="Baker D."/>
            <person name="Gharbi K."/>
            <person name="Hall N."/>
            <person name="Watson M."/>
            <person name="Adriaenssens E.M."/>
            <person name="Foster-Nyarko E."/>
            <person name="Jarju S."/>
            <person name="Secka A."/>
            <person name="Antonio M."/>
            <person name="Oren A."/>
            <person name="Chaudhuri R.R."/>
            <person name="La Ragione R."/>
            <person name="Hildebrand F."/>
            <person name="Pallen M.J."/>
        </authorList>
    </citation>
    <scope>NUCLEOTIDE SEQUENCE</scope>
    <source>
        <strain evidence="1">ChiSjej3B21-11622</strain>
    </source>
</reference>
<evidence type="ECO:0008006" key="3">
    <source>
        <dbReference type="Google" id="ProtNLM"/>
    </source>
</evidence>
<accession>A0A9D1CZM4</accession>
<reference evidence="1" key="1">
    <citation type="submission" date="2020-10" db="EMBL/GenBank/DDBJ databases">
        <authorList>
            <person name="Gilroy R."/>
        </authorList>
    </citation>
    <scope>NUCLEOTIDE SEQUENCE</scope>
    <source>
        <strain evidence="1">ChiSjej3B21-11622</strain>
    </source>
</reference>
<sequence length="216" mass="24685">MANRKMPAIRDLIAKKKKVSREELLKSINDNCLSIKIFIKQMDVQLGQFIRQAREAEKERNFQKLDYARNNIRIVATQKRTAEVMYNSLSQARDQVELKQMIQSFTCDLGALNDVCRKLDLKVDSRQVAREYREVMSSIQDTNQQFEVFTSSMVDGMMLEGGLGNEITDQEIDAMIAAGTGNYRGNEGAGRPEGIRARQERVTDDLSDLRSRLNNL</sequence>
<comment type="caution">
    <text evidence="1">The sequence shown here is derived from an EMBL/GenBank/DDBJ whole genome shotgun (WGS) entry which is preliminary data.</text>
</comment>
<protein>
    <recommendedName>
        <fullName evidence="3">SNF7 family protein</fullName>
    </recommendedName>
</protein>
<evidence type="ECO:0000313" key="1">
    <source>
        <dbReference type="EMBL" id="HIQ95255.1"/>
    </source>
</evidence>
<dbReference type="Proteomes" id="UP000886886">
    <property type="component" value="Unassembled WGS sequence"/>
</dbReference>
<name>A0A9D1CZM4_9FIRM</name>
<proteinExistence type="predicted"/>
<organism evidence="1 2">
    <name type="scientific">Candidatus Limivivens merdigallinarum</name>
    <dbReference type="NCBI Taxonomy" id="2840859"/>
    <lineage>
        <taxon>Bacteria</taxon>
        <taxon>Bacillati</taxon>
        <taxon>Bacillota</taxon>
        <taxon>Clostridia</taxon>
        <taxon>Lachnospirales</taxon>
        <taxon>Lachnospiraceae</taxon>
        <taxon>Lachnospiraceae incertae sedis</taxon>
        <taxon>Candidatus Limivivens</taxon>
    </lineage>
</organism>
<dbReference type="AlphaFoldDB" id="A0A9D1CZM4"/>